<dbReference type="InterPro" id="IPR007321">
    <property type="entry name" value="Transposase_28"/>
</dbReference>
<evidence type="ECO:0000259" key="3">
    <source>
        <dbReference type="Pfam" id="PF04195"/>
    </source>
</evidence>
<evidence type="ECO:0000256" key="2">
    <source>
        <dbReference type="SAM" id="SignalP"/>
    </source>
</evidence>
<sequence>MDCALAPLPGALLLKALLSLALLHAVLAGAGRWALVAAARWARPASLPPAASRLGCASAGAAKAAGSLALGKALLCWRWRAAAAGAGAGKGCFSLALGKAALGGLLAAGWRLLLLGAGQGLLLGAGASCQLLGAPQGLPCAWQGCWLRWMRPAAPHGRWAAGAGPPSCHWPAAPPWVPHRRARAARPPLGQPDSRFKCFILIVKMFESVSALDNTSDGEPSQDANSEDGSAQNIMEDTQGIEGFAITDIRSSIKTTDRLRRLLLPFGIDPNVTFRVPDRDDDPSRPKAGEAVFHIAFFEYGLRLPLLPVFREILHRWGLAPGQLTPNSWRSLVCCYILWKELGMTLTAKEFMYMYHLKKDPKRGRFRSSGWYYASSRKGKRHCGDHNSNKAEGWKSNLRFKEVSSGLFSRIEFAKNQPAADRSYKKLLEKVSVYFSRGALFGEGNSTRPTMTMEGMKKKLNEMRKNGVGEKRGNDGSEGSQSKKSKRRFLIQSPTRLQGSSSPALPSAYLLQMLQTTRGSSSSSRSALPKLSYFAKCSTKILSPRLNEMETISSMQASLLATLG</sequence>
<feature type="compositionally biased region" description="Basic and acidic residues" evidence="1">
    <location>
        <begin position="465"/>
        <end position="475"/>
    </location>
</feature>
<protein>
    <recommendedName>
        <fullName evidence="3">Transposase (putative) gypsy type domain-containing protein</fullName>
    </recommendedName>
</protein>
<comment type="caution">
    <text evidence="4">The sequence shown here is derived from an EMBL/GenBank/DDBJ whole genome shotgun (WGS) entry which is preliminary data.</text>
</comment>
<dbReference type="Pfam" id="PF04195">
    <property type="entry name" value="Transposase_28"/>
    <property type="match status" value="1"/>
</dbReference>
<reference evidence="4" key="1">
    <citation type="submission" date="2020-03" db="EMBL/GenBank/DDBJ databases">
        <title>A high-quality chromosome-level genome assembly of a woody plant with both climbing and erect habits, Rhamnella rubrinervis.</title>
        <authorList>
            <person name="Lu Z."/>
            <person name="Yang Y."/>
            <person name="Zhu X."/>
            <person name="Sun Y."/>
        </authorList>
    </citation>
    <scope>NUCLEOTIDE SEQUENCE</scope>
    <source>
        <strain evidence="4">BYM</strain>
        <tissue evidence="4">Leaf</tissue>
    </source>
</reference>
<organism evidence="4 5">
    <name type="scientific">Rhamnella rubrinervis</name>
    <dbReference type="NCBI Taxonomy" id="2594499"/>
    <lineage>
        <taxon>Eukaryota</taxon>
        <taxon>Viridiplantae</taxon>
        <taxon>Streptophyta</taxon>
        <taxon>Embryophyta</taxon>
        <taxon>Tracheophyta</taxon>
        <taxon>Spermatophyta</taxon>
        <taxon>Magnoliopsida</taxon>
        <taxon>eudicotyledons</taxon>
        <taxon>Gunneridae</taxon>
        <taxon>Pentapetalae</taxon>
        <taxon>rosids</taxon>
        <taxon>fabids</taxon>
        <taxon>Rosales</taxon>
        <taxon>Rhamnaceae</taxon>
        <taxon>rhamnoid group</taxon>
        <taxon>Rhamneae</taxon>
        <taxon>Rhamnella</taxon>
    </lineage>
</organism>
<accession>A0A8K0MN05</accession>
<evidence type="ECO:0000313" key="5">
    <source>
        <dbReference type="Proteomes" id="UP000796880"/>
    </source>
</evidence>
<evidence type="ECO:0000256" key="1">
    <source>
        <dbReference type="SAM" id="MobiDB-lite"/>
    </source>
</evidence>
<feature type="chain" id="PRO_5035443346" description="Transposase (putative) gypsy type domain-containing protein" evidence="2">
    <location>
        <begin position="29"/>
        <end position="564"/>
    </location>
</feature>
<name>A0A8K0MN05_9ROSA</name>
<dbReference type="Proteomes" id="UP000796880">
    <property type="component" value="Unassembled WGS sequence"/>
</dbReference>
<dbReference type="EMBL" id="VOIH02000003">
    <property type="protein sequence ID" value="KAF3452062.1"/>
    <property type="molecule type" value="Genomic_DNA"/>
</dbReference>
<feature type="domain" description="Transposase (putative) gypsy type" evidence="3">
    <location>
        <begin position="292"/>
        <end position="358"/>
    </location>
</feature>
<gene>
    <name evidence="4" type="ORF">FNV43_RR08158</name>
</gene>
<proteinExistence type="predicted"/>
<feature type="region of interest" description="Disordered" evidence="1">
    <location>
        <begin position="465"/>
        <end position="488"/>
    </location>
</feature>
<keyword evidence="2" id="KW-0732">Signal</keyword>
<keyword evidence="5" id="KW-1185">Reference proteome</keyword>
<evidence type="ECO:0000313" key="4">
    <source>
        <dbReference type="EMBL" id="KAF3452062.1"/>
    </source>
</evidence>
<feature type="signal peptide" evidence="2">
    <location>
        <begin position="1"/>
        <end position="28"/>
    </location>
</feature>
<dbReference type="OrthoDB" id="671678at2759"/>
<dbReference type="AlphaFoldDB" id="A0A8K0MN05"/>